<dbReference type="InterPro" id="IPR011008">
    <property type="entry name" value="Dimeric_a/b-barrel"/>
</dbReference>
<proteinExistence type="inferred from homology"/>
<dbReference type="InterPro" id="IPR048327">
    <property type="entry name" value="Dyp_perox_N"/>
</dbReference>
<dbReference type="OrthoDB" id="3251355at2"/>
<gene>
    <name evidence="9" type="ORF">IV73_GL001123</name>
</gene>
<dbReference type="EMBL" id="JQBP01000006">
    <property type="protein sequence ID" value="KRN74716.1"/>
    <property type="molecule type" value="Genomic_DNA"/>
</dbReference>
<dbReference type="PROSITE" id="PS51404">
    <property type="entry name" value="DYP_PEROXIDASE"/>
    <property type="match status" value="1"/>
</dbReference>
<comment type="caution">
    <text evidence="9">The sequence shown here is derived from an EMBL/GenBank/DDBJ whole genome shotgun (WGS) entry which is preliminary data.</text>
</comment>
<dbReference type="STRING" id="1616.IV73_GL001123"/>
<dbReference type="NCBIfam" id="TIGR01413">
    <property type="entry name" value="Dyp_perox_fam"/>
    <property type="match status" value="1"/>
</dbReference>
<dbReference type="RefSeq" id="WP_057756027.1">
    <property type="nucleotide sequence ID" value="NZ_JQBP01000006.1"/>
</dbReference>
<evidence type="ECO:0000313" key="9">
    <source>
        <dbReference type="EMBL" id="KRN74716.1"/>
    </source>
</evidence>
<evidence type="ECO:0000259" key="8">
    <source>
        <dbReference type="Pfam" id="PF20628"/>
    </source>
</evidence>
<evidence type="ECO:0000256" key="5">
    <source>
        <dbReference type="ARBA" id="ARBA00023004"/>
    </source>
</evidence>
<dbReference type="Pfam" id="PF04261">
    <property type="entry name" value="Dyp_perox_N"/>
    <property type="match status" value="1"/>
</dbReference>
<dbReference type="GO" id="GO:0020037">
    <property type="term" value="F:heme binding"/>
    <property type="evidence" value="ECO:0007669"/>
    <property type="project" value="InterPro"/>
</dbReference>
<feature type="domain" description="Dyp-type peroxidase N-terminal" evidence="7">
    <location>
        <begin position="17"/>
        <end position="140"/>
    </location>
</feature>
<dbReference type="InterPro" id="IPR006314">
    <property type="entry name" value="Dyp_peroxidase"/>
</dbReference>
<comment type="similarity">
    <text evidence="6">Belongs to the DyP-type peroxidase family.</text>
</comment>
<evidence type="ECO:0000256" key="3">
    <source>
        <dbReference type="ARBA" id="ARBA00022723"/>
    </source>
</evidence>
<dbReference type="AlphaFoldDB" id="A0A0R2JJ31"/>
<keyword evidence="5" id="KW-0408">Iron</keyword>
<feature type="domain" description="Dyp-type peroxidase C-terminal" evidence="8">
    <location>
        <begin position="145"/>
        <end position="299"/>
    </location>
</feature>
<evidence type="ECO:0000256" key="4">
    <source>
        <dbReference type="ARBA" id="ARBA00023002"/>
    </source>
</evidence>
<keyword evidence="10" id="KW-1185">Reference proteome</keyword>
<dbReference type="GO" id="GO:0046872">
    <property type="term" value="F:metal ion binding"/>
    <property type="evidence" value="ECO:0007669"/>
    <property type="project" value="UniProtKB-KW"/>
</dbReference>
<organism evidence="9 10">
    <name type="scientific">Weissella kandleri</name>
    <dbReference type="NCBI Taxonomy" id="1616"/>
    <lineage>
        <taxon>Bacteria</taxon>
        <taxon>Bacillati</taxon>
        <taxon>Bacillota</taxon>
        <taxon>Bacilli</taxon>
        <taxon>Lactobacillales</taxon>
        <taxon>Lactobacillaceae</taxon>
        <taxon>Weissella</taxon>
    </lineage>
</organism>
<dbReference type="InterPro" id="IPR048328">
    <property type="entry name" value="Dyp_perox_C"/>
</dbReference>
<name>A0A0R2JJ31_9LACO</name>
<protein>
    <submittedName>
        <fullName evidence="9">Iron dependent peroxidase</fullName>
    </submittedName>
</protein>
<dbReference type="GO" id="GO:0005829">
    <property type="term" value="C:cytosol"/>
    <property type="evidence" value="ECO:0007669"/>
    <property type="project" value="TreeGrafter"/>
</dbReference>
<evidence type="ECO:0000256" key="6">
    <source>
        <dbReference type="ARBA" id="ARBA00025737"/>
    </source>
</evidence>
<evidence type="ECO:0000256" key="1">
    <source>
        <dbReference type="ARBA" id="ARBA00001970"/>
    </source>
</evidence>
<dbReference type="PANTHER" id="PTHR30521:SF0">
    <property type="entry name" value="DYP-TYPE PEROXIDASE FAMILY PROTEIN"/>
    <property type="match status" value="1"/>
</dbReference>
<dbReference type="Pfam" id="PF20628">
    <property type="entry name" value="Dyp_perox_C"/>
    <property type="match status" value="1"/>
</dbReference>
<dbReference type="PATRIC" id="fig|1616.3.peg.1154"/>
<keyword evidence="2 9" id="KW-0575">Peroxidase</keyword>
<comment type="cofactor">
    <cofactor evidence="1">
        <name>heme b</name>
        <dbReference type="ChEBI" id="CHEBI:60344"/>
    </cofactor>
</comment>
<evidence type="ECO:0000259" key="7">
    <source>
        <dbReference type="Pfam" id="PF04261"/>
    </source>
</evidence>
<keyword evidence="3" id="KW-0479">Metal-binding</keyword>
<evidence type="ECO:0000256" key="2">
    <source>
        <dbReference type="ARBA" id="ARBA00022559"/>
    </source>
</evidence>
<sequence>MDAKLAQDVWKDPGLNVSFVVLNLKDLARDELQAAVAEFVDRSQAIIRSMRIRNPKDQLQVTIGFSNHAWDILFPNAQKPKELETYQTLASDQYVMPATAGDVFLHVRATSEAVVYEVVRQFMIFLRPITDVFDETHGFRFLEGRSIIGFMDGTEAPALDDATNYAIIGDEDPEFENGSYAFAQKWTHNMDFWEHLGVTDQEKAVGRHKFDDLELEDEEKFHNAHNVASKLEVDGVEQKIIRMNVPFSNPASQHTGTYFIGYARHWTVTKGMLEQMLEKDDYLLTFSEITSGQLFFIPARPLLDRIADGGLF</sequence>
<accession>A0A0R2JJ31</accession>
<dbReference type="GO" id="GO:0004601">
    <property type="term" value="F:peroxidase activity"/>
    <property type="evidence" value="ECO:0007669"/>
    <property type="project" value="UniProtKB-KW"/>
</dbReference>
<keyword evidence="4" id="KW-0560">Oxidoreductase</keyword>
<dbReference type="PANTHER" id="PTHR30521">
    <property type="entry name" value="DEFERROCHELATASE/PEROXIDASE"/>
    <property type="match status" value="1"/>
</dbReference>
<dbReference type="Proteomes" id="UP000051655">
    <property type="component" value="Unassembled WGS sequence"/>
</dbReference>
<evidence type="ECO:0000313" key="10">
    <source>
        <dbReference type="Proteomes" id="UP000051655"/>
    </source>
</evidence>
<dbReference type="SUPFAM" id="SSF54909">
    <property type="entry name" value="Dimeric alpha+beta barrel"/>
    <property type="match status" value="1"/>
</dbReference>
<reference evidence="9 10" key="1">
    <citation type="journal article" date="2015" name="Genome Announc.">
        <title>Expanding the biotechnology potential of lactobacilli through comparative genomics of 213 strains and associated genera.</title>
        <authorList>
            <person name="Sun Z."/>
            <person name="Harris H.M."/>
            <person name="McCann A."/>
            <person name="Guo C."/>
            <person name="Argimon S."/>
            <person name="Zhang W."/>
            <person name="Yang X."/>
            <person name="Jeffery I.B."/>
            <person name="Cooney J.C."/>
            <person name="Kagawa T.F."/>
            <person name="Liu W."/>
            <person name="Song Y."/>
            <person name="Salvetti E."/>
            <person name="Wrobel A."/>
            <person name="Rasinkangas P."/>
            <person name="Parkhill J."/>
            <person name="Rea M.C."/>
            <person name="O'Sullivan O."/>
            <person name="Ritari J."/>
            <person name="Douillard F.P."/>
            <person name="Paul Ross R."/>
            <person name="Yang R."/>
            <person name="Briner A.E."/>
            <person name="Felis G.E."/>
            <person name="de Vos W.M."/>
            <person name="Barrangou R."/>
            <person name="Klaenhammer T.R."/>
            <person name="Caufield P.W."/>
            <person name="Cui Y."/>
            <person name="Zhang H."/>
            <person name="O'Toole P.W."/>
        </authorList>
    </citation>
    <scope>NUCLEOTIDE SEQUENCE [LARGE SCALE GENOMIC DNA]</scope>
    <source>
        <strain evidence="9 10">DSM 20593</strain>
    </source>
</reference>